<comment type="cofactor">
    <cofactor evidence="1">
        <name>Fe(2+)</name>
        <dbReference type="ChEBI" id="CHEBI:29033"/>
    </cofactor>
</comment>
<comment type="caution">
    <text evidence="9">The sequence shown here is derived from an EMBL/GenBank/DDBJ whole genome shotgun (WGS) entry which is preliminary data.</text>
</comment>
<accession>A0A5A8C410</accession>
<dbReference type="PROSITE" id="PS50195">
    <property type="entry name" value="PX"/>
    <property type="match status" value="1"/>
</dbReference>
<dbReference type="Proteomes" id="UP000325113">
    <property type="component" value="Unassembled WGS sequence"/>
</dbReference>
<feature type="compositionally biased region" description="Basic and acidic residues" evidence="7">
    <location>
        <begin position="1"/>
        <end position="10"/>
    </location>
</feature>
<feature type="region of interest" description="Disordered" evidence="7">
    <location>
        <begin position="1"/>
        <end position="144"/>
    </location>
</feature>
<organism evidence="9 10">
    <name type="scientific">Cafeteria roenbergensis</name>
    <name type="common">Marine flagellate</name>
    <dbReference type="NCBI Taxonomy" id="33653"/>
    <lineage>
        <taxon>Eukaryota</taxon>
        <taxon>Sar</taxon>
        <taxon>Stramenopiles</taxon>
        <taxon>Bigyra</taxon>
        <taxon>Opalozoa</taxon>
        <taxon>Bicosoecida</taxon>
        <taxon>Cafeteriaceae</taxon>
        <taxon>Cafeteria</taxon>
    </lineage>
</organism>
<dbReference type="SUPFAM" id="SSF64268">
    <property type="entry name" value="PX domain"/>
    <property type="match status" value="1"/>
</dbReference>
<gene>
    <name evidence="9" type="ORF">FNF31_07579</name>
</gene>
<keyword evidence="3" id="KW-0479">Metal-binding</keyword>
<feature type="compositionally biased region" description="Low complexity" evidence="7">
    <location>
        <begin position="72"/>
        <end position="86"/>
    </location>
</feature>
<feature type="region of interest" description="Disordered" evidence="7">
    <location>
        <begin position="756"/>
        <end position="775"/>
    </location>
</feature>
<evidence type="ECO:0000256" key="1">
    <source>
        <dbReference type="ARBA" id="ARBA00001954"/>
    </source>
</evidence>
<dbReference type="Gene3D" id="3.30.1520.10">
    <property type="entry name" value="Phox-like domain"/>
    <property type="match status" value="1"/>
</dbReference>
<feature type="region of interest" description="Disordered" evidence="7">
    <location>
        <begin position="598"/>
        <end position="617"/>
    </location>
</feature>
<feature type="compositionally biased region" description="Low complexity" evidence="7">
    <location>
        <begin position="103"/>
        <end position="115"/>
    </location>
</feature>
<dbReference type="GO" id="GO:0005739">
    <property type="term" value="C:mitochondrion"/>
    <property type="evidence" value="ECO:0007669"/>
    <property type="project" value="TreeGrafter"/>
</dbReference>
<evidence type="ECO:0000256" key="7">
    <source>
        <dbReference type="SAM" id="MobiDB-lite"/>
    </source>
</evidence>
<evidence type="ECO:0000256" key="2">
    <source>
        <dbReference type="ARBA" id="ARBA00008654"/>
    </source>
</evidence>
<dbReference type="AlphaFoldDB" id="A0A5A8C410"/>
<dbReference type="PANTHER" id="PTHR10696">
    <property type="entry name" value="GAMMA-BUTYROBETAINE HYDROXYLASE-RELATED"/>
    <property type="match status" value="1"/>
</dbReference>
<protein>
    <recommendedName>
        <fullName evidence="8">PX domain-containing protein</fullName>
    </recommendedName>
</protein>
<evidence type="ECO:0000259" key="8">
    <source>
        <dbReference type="PROSITE" id="PS50195"/>
    </source>
</evidence>
<sequence>MAAIDNRDPALSDESESEDDAETQALRAQLEAAKQRRTQAAASGARPGQAGTADAPPARAHDGASRLTAADSAGSSPAGAGPPGTASPGGLGLGTPVEKPLSRAPAAAGRPAVAAMRSLDDGDEADQDAEKEAARKARHERLQGQREAALIRALTDATHGSSDMLKLFKQASAAFRHERINAKQYYDAVERVLGEEATEKEGSDQGKTFTEYVLRCRWERASASRSWLVARRYSEFDALALVLQPRLEASAAAAGPAVAVPRLPGKSLFGWSTGASVVESRRKGLAQWLNDVLQRFPWVTDLDEVDRFLTLTPRLADLFNRFAEEDAAAAVAAIGVGDAPFSPSVAAARAALRAGGAHRVGGAGHSGGGAGAGDDGDDDIDPGIFSPTGAAHGTPPRPDLPRGAAARHHPPPSSDAAGAESALAGLMSPTALPSHAHAGGYPSGGAAAAVGGAGCVGGAADGGAEEVAANPMLTADGVSAAEQGVAALAARLATLDLTRTDPRREPALQTLVLRARVAVAQLGKAREAVMAAAEGRGGGDAEAAAAELLPRIMQAEEDATAALSDYSSVLTVVRAMAGVVTVPGGLRIDTGWLWANSSHHRDPSSGQRLTESSELRQPPAVREAALVESAPWAGGSTLDLLYSADKFAAEHDPPGPEGVLRVAWASEDEGVGFFPLQWVAFHHWRGESGPGGPRALMSAASGLGAADGAEGLSPRFGRPLLLCGNPVPPSGPRGETVKAAGAAAGGAADAAADADADADAVADTEDSEGAAGGAPVGLSAKAKATAAQARAFSRDTSLLPRFEMGDIMASEEGLWRAATALSEVGAVAVTGSGTHAAASADGGDAEDAVARMARRLGWAVQTTLYGETFTVESTTDPINAAYSPCFLEGHQDLAYYESPPGLQLLHCMRFDAGLRGGESVLVDAVAAGEALREVDPRAFVALATVPVTLQKIHYKREHPAHMVYRRPALAVASPAAMGFALGAAVGGASSPEDAIAAGDAVPHEAWVAAARAAGAVVAASWAPPFEGALRVSHPQVGVEHRRGMAALSDAMDALARSGVGAHCERLEEGTMIVFNNRRMLHGRMSFGPDAESGLPVPEDGLVRRLRGAYVNIDDFQSRQEVLCSQFGRRGAGAHPANGCVG</sequence>
<dbReference type="CDD" id="cd06093">
    <property type="entry name" value="PX_domain"/>
    <property type="match status" value="1"/>
</dbReference>
<dbReference type="EMBL" id="VLTM01000164">
    <property type="protein sequence ID" value="KAA0147454.1"/>
    <property type="molecule type" value="Genomic_DNA"/>
</dbReference>
<evidence type="ECO:0000256" key="3">
    <source>
        <dbReference type="ARBA" id="ARBA00022723"/>
    </source>
</evidence>
<dbReference type="GO" id="GO:0045329">
    <property type="term" value="P:carnitine biosynthetic process"/>
    <property type="evidence" value="ECO:0007669"/>
    <property type="project" value="TreeGrafter"/>
</dbReference>
<feature type="compositionally biased region" description="Acidic residues" evidence="7">
    <location>
        <begin position="11"/>
        <end position="22"/>
    </location>
</feature>
<dbReference type="PANTHER" id="PTHR10696:SF25">
    <property type="entry name" value="OXIDOREDUCTASE AIM17-RELATED"/>
    <property type="match status" value="1"/>
</dbReference>
<dbReference type="Pfam" id="PF23202">
    <property type="entry name" value="PAH_ZNF598"/>
    <property type="match status" value="1"/>
</dbReference>
<dbReference type="InterPro" id="IPR057634">
    <property type="entry name" value="PAH_ZNF598/HEL2"/>
</dbReference>
<dbReference type="GO" id="GO:0035091">
    <property type="term" value="F:phosphatidylinositol binding"/>
    <property type="evidence" value="ECO:0007669"/>
    <property type="project" value="InterPro"/>
</dbReference>
<feature type="region of interest" description="Disordered" evidence="7">
    <location>
        <begin position="358"/>
        <end position="419"/>
    </location>
</feature>
<dbReference type="InterPro" id="IPR003819">
    <property type="entry name" value="TauD/TfdA-like"/>
</dbReference>
<dbReference type="Pfam" id="PF00787">
    <property type="entry name" value="PX"/>
    <property type="match status" value="1"/>
</dbReference>
<dbReference type="Pfam" id="PF02668">
    <property type="entry name" value="TauD"/>
    <property type="match status" value="1"/>
</dbReference>
<feature type="compositionally biased region" description="Acidic residues" evidence="7">
    <location>
        <begin position="756"/>
        <end position="768"/>
    </location>
</feature>
<evidence type="ECO:0000256" key="5">
    <source>
        <dbReference type="ARBA" id="ARBA00023002"/>
    </source>
</evidence>
<keyword evidence="6" id="KW-0408">Iron</keyword>
<dbReference type="GO" id="GO:0046872">
    <property type="term" value="F:metal ion binding"/>
    <property type="evidence" value="ECO:0007669"/>
    <property type="project" value="UniProtKB-KW"/>
</dbReference>
<reference evidence="9 10" key="1">
    <citation type="submission" date="2019-07" db="EMBL/GenBank/DDBJ databases">
        <title>Genomes of Cafeteria roenbergensis.</title>
        <authorList>
            <person name="Fischer M.G."/>
            <person name="Hackl T."/>
            <person name="Roman M."/>
        </authorList>
    </citation>
    <scope>NUCLEOTIDE SEQUENCE [LARGE SCALE GENOMIC DNA]</scope>
    <source>
        <strain evidence="9 10">Cflag</strain>
    </source>
</reference>
<feature type="compositionally biased region" description="Basic and acidic residues" evidence="7">
    <location>
        <begin position="128"/>
        <end position="144"/>
    </location>
</feature>
<evidence type="ECO:0000313" key="9">
    <source>
        <dbReference type="EMBL" id="KAA0147454.1"/>
    </source>
</evidence>
<feature type="domain" description="PX" evidence="8">
    <location>
        <begin position="190"/>
        <end position="316"/>
    </location>
</feature>
<dbReference type="InterPro" id="IPR001683">
    <property type="entry name" value="PX_dom"/>
</dbReference>
<dbReference type="SUPFAM" id="SSF51197">
    <property type="entry name" value="Clavaminate synthase-like"/>
    <property type="match status" value="1"/>
</dbReference>
<evidence type="ECO:0000313" key="10">
    <source>
        <dbReference type="Proteomes" id="UP000325113"/>
    </source>
</evidence>
<proteinExistence type="inferred from homology"/>
<dbReference type="GO" id="GO:0051213">
    <property type="term" value="F:dioxygenase activity"/>
    <property type="evidence" value="ECO:0007669"/>
    <property type="project" value="UniProtKB-KW"/>
</dbReference>
<dbReference type="InterPro" id="IPR042098">
    <property type="entry name" value="TauD-like_sf"/>
</dbReference>
<dbReference type="SMART" id="SM00312">
    <property type="entry name" value="PX"/>
    <property type="match status" value="1"/>
</dbReference>
<keyword evidence="5" id="KW-0560">Oxidoreductase</keyword>
<dbReference type="InterPro" id="IPR036871">
    <property type="entry name" value="PX_dom_sf"/>
</dbReference>
<comment type="similarity">
    <text evidence="2">Belongs to the gamma-BBH/TMLD family.</text>
</comment>
<evidence type="ECO:0000256" key="6">
    <source>
        <dbReference type="ARBA" id="ARBA00023004"/>
    </source>
</evidence>
<dbReference type="Gene3D" id="3.60.130.10">
    <property type="entry name" value="Clavaminate synthase-like"/>
    <property type="match status" value="1"/>
</dbReference>
<evidence type="ECO:0000256" key="4">
    <source>
        <dbReference type="ARBA" id="ARBA00022964"/>
    </source>
</evidence>
<keyword evidence="4" id="KW-0223">Dioxygenase</keyword>
<name>A0A5A8C410_CAFRO</name>
<dbReference type="InterPro" id="IPR050411">
    <property type="entry name" value="AlphaKG_dependent_hydroxylases"/>
</dbReference>
<feature type="compositionally biased region" description="Gly residues" evidence="7">
    <location>
        <begin position="358"/>
        <end position="373"/>
    </location>
</feature>